<dbReference type="InterPro" id="IPR015421">
    <property type="entry name" value="PyrdxlP-dep_Trfase_major"/>
</dbReference>
<evidence type="ECO:0000259" key="6">
    <source>
        <dbReference type="Pfam" id="PF01212"/>
    </source>
</evidence>
<dbReference type="FunFam" id="3.40.640.10:FF:000030">
    <property type="entry name" value="Low-specificity L-threonine aldolase"/>
    <property type="match status" value="1"/>
</dbReference>
<name>A0A1E7N6H7_KITAU</name>
<dbReference type="PANTHER" id="PTHR48097">
    <property type="entry name" value="L-THREONINE ALDOLASE-RELATED"/>
    <property type="match status" value="1"/>
</dbReference>
<dbReference type="SUPFAM" id="SSF53383">
    <property type="entry name" value="PLP-dependent transferases"/>
    <property type="match status" value="1"/>
</dbReference>
<dbReference type="FunFam" id="3.90.1150.10:FF:000041">
    <property type="entry name" value="Low-specificity L-threonine aldolase"/>
    <property type="match status" value="1"/>
</dbReference>
<dbReference type="AlphaFoldDB" id="A0A1E7N6H7"/>
<accession>A0A8H9LKG6</accession>
<dbReference type="PANTHER" id="PTHR48097:SF9">
    <property type="entry name" value="L-THREONINE ALDOLASE"/>
    <property type="match status" value="1"/>
</dbReference>
<evidence type="ECO:0000313" key="9">
    <source>
        <dbReference type="Proteomes" id="UP000037395"/>
    </source>
</evidence>
<reference evidence="8 9" key="2">
    <citation type="submission" date="2014-07" db="EMBL/GenBank/DDBJ databases">
        <authorList>
            <person name="Zhang J.E."/>
            <person name="Yang H."/>
            <person name="Guo J."/>
            <person name="Deng Z."/>
            <person name="Luo H."/>
            <person name="Luo M."/>
            <person name="Zhao B."/>
        </authorList>
    </citation>
    <scope>NUCLEOTIDE SEQUENCE [LARGE SCALE GENOMIC DNA]</scope>
    <source>
        <strain evidence="8">ATCC 10762</strain>
        <strain evidence="9">ATCC 10762 / DSM 40127 / CCM 3239 / JCM 4008 / LMG 5968 / NBRC 12843 / NCIMB 8234 / A-377</strain>
    </source>
</reference>
<comment type="cofactor">
    <cofactor evidence="1">
        <name>pyridoxal 5'-phosphate</name>
        <dbReference type="ChEBI" id="CHEBI:597326"/>
    </cofactor>
</comment>
<reference evidence="8" key="3">
    <citation type="submission" date="2016-08" db="EMBL/GenBank/DDBJ databases">
        <title>Sequencing, Assembly and Comparative Genomics of S. aureofaciens ATCC 10762.</title>
        <authorList>
            <person name="Gradnigo J.S."/>
            <person name="Johnson N."/>
            <person name="Somerville G.A."/>
        </authorList>
    </citation>
    <scope>NUCLEOTIDE SEQUENCE [LARGE SCALE GENOMIC DNA]</scope>
    <source>
        <strain evidence="8">ATCC 10762</strain>
    </source>
</reference>
<dbReference type="EMBL" id="BMUB01000001">
    <property type="protein sequence ID" value="GGU56751.1"/>
    <property type="molecule type" value="Genomic_DNA"/>
</dbReference>
<dbReference type="GO" id="GO:0005829">
    <property type="term" value="C:cytosol"/>
    <property type="evidence" value="ECO:0007669"/>
    <property type="project" value="TreeGrafter"/>
</dbReference>
<dbReference type="PIRSF" id="PIRSF017617">
    <property type="entry name" value="Thr_aldolase"/>
    <property type="match status" value="1"/>
</dbReference>
<comment type="similarity">
    <text evidence="2">Belongs to the threonine aldolase family.</text>
</comment>
<dbReference type="NCBIfam" id="NF041359">
    <property type="entry name" value="GntG_guanitoxin"/>
    <property type="match status" value="1"/>
</dbReference>
<feature type="modified residue" description="N6-(pyridoxal phosphate)lysine" evidence="5">
    <location>
        <position position="202"/>
    </location>
</feature>
<proteinExistence type="inferred from homology"/>
<evidence type="ECO:0000313" key="7">
    <source>
        <dbReference type="EMBL" id="GGU56751.1"/>
    </source>
</evidence>
<reference evidence="7" key="1">
    <citation type="journal article" date="2014" name="Int. J. Syst. Evol. Microbiol.">
        <title>Complete genome sequence of Corynebacterium casei LMG S-19264T (=DSM 44701T), isolated from a smear-ripened cheese.</title>
        <authorList>
            <consortium name="US DOE Joint Genome Institute (JGI-PGF)"/>
            <person name="Walter F."/>
            <person name="Albersmeier A."/>
            <person name="Kalinowski J."/>
            <person name="Ruckert C."/>
        </authorList>
    </citation>
    <scope>NUCLEOTIDE SEQUENCE</scope>
    <source>
        <strain evidence="7">JCM 4434</strain>
    </source>
</reference>
<dbReference type="GO" id="GO:0006545">
    <property type="term" value="P:glycine biosynthetic process"/>
    <property type="evidence" value="ECO:0007669"/>
    <property type="project" value="TreeGrafter"/>
</dbReference>
<dbReference type="Gene3D" id="3.40.640.10">
    <property type="entry name" value="Type I PLP-dependent aspartate aminotransferase-like (Major domain)"/>
    <property type="match status" value="1"/>
</dbReference>
<evidence type="ECO:0000313" key="8">
    <source>
        <dbReference type="EMBL" id="OEV36292.1"/>
    </source>
</evidence>
<dbReference type="Pfam" id="PF01212">
    <property type="entry name" value="Beta_elim_lyase"/>
    <property type="match status" value="1"/>
</dbReference>
<evidence type="ECO:0000256" key="4">
    <source>
        <dbReference type="ARBA" id="ARBA00023239"/>
    </source>
</evidence>
<gene>
    <name evidence="7" type="primary">ltaA</name>
    <name evidence="7" type="ORF">GCM10010502_03900</name>
    <name evidence="8" type="ORF">HS99_0030255</name>
</gene>
<evidence type="ECO:0000256" key="1">
    <source>
        <dbReference type="ARBA" id="ARBA00001933"/>
    </source>
</evidence>
<evidence type="ECO:0000256" key="3">
    <source>
        <dbReference type="ARBA" id="ARBA00022898"/>
    </source>
</evidence>
<evidence type="ECO:0000256" key="2">
    <source>
        <dbReference type="ARBA" id="ARBA00006966"/>
    </source>
</evidence>
<dbReference type="Gene3D" id="3.90.1150.10">
    <property type="entry name" value="Aspartate Aminotransferase, domain 1"/>
    <property type="match status" value="1"/>
</dbReference>
<dbReference type="OrthoDB" id="9774495at2"/>
<protein>
    <submittedName>
        <fullName evidence="8">Threonine aldolase</fullName>
    </submittedName>
</protein>
<comment type="caution">
    <text evidence="8">The sequence shown here is derived from an EMBL/GenBank/DDBJ whole genome shotgun (WGS) entry which is preliminary data.</text>
</comment>
<dbReference type="Proteomes" id="UP000610124">
    <property type="component" value="Unassembled WGS sequence"/>
</dbReference>
<organism evidence="8 9">
    <name type="scientific">Kitasatospora aureofaciens</name>
    <name type="common">Streptomyces aureofaciens</name>
    <dbReference type="NCBI Taxonomy" id="1894"/>
    <lineage>
        <taxon>Bacteria</taxon>
        <taxon>Bacillati</taxon>
        <taxon>Actinomycetota</taxon>
        <taxon>Actinomycetes</taxon>
        <taxon>Kitasatosporales</taxon>
        <taxon>Streptomycetaceae</taxon>
        <taxon>Kitasatospora</taxon>
    </lineage>
</organism>
<dbReference type="InterPro" id="IPR001597">
    <property type="entry name" value="ArAA_b-elim_lyase/Thr_aldolase"/>
</dbReference>
<dbReference type="EMBL" id="JPRF03000028">
    <property type="protein sequence ID" value="OEV36292.1"/>
    <property type="molecule type" value="Genomic_DNA"/>
</dbReference>
<accession>A0A1E7N6H7</accession>
<feature type="domain" description="Aromatic amino acid beta-eliminating lyase/threonine aldolase" evidence="6">
    <location>
        <begin position="4"/>
        <end position="288"/>
    </location>
</feature>
<dbReference type="Proteomes" id="UP000037395">
    <property type="component" value="Unassembled WGS sequence"/>
</dbReference>
<dbReference type="InterPro" id="IPR015422">
    <property type="entry name" value="PyrdxlP-dep_Trfase_small"/>
</dbReference>
<sequence length="349" mass="36786">MIEMRSDTFTLPTPEMLTAMTEAELGDDVYGEDPTVNELERRSAELTGKEAACFFPSGTMANLASVMAHAPRGTKAVVGTESDIWLYEAGGASVCGGVVYEPVPNRPDGTIALADLAASFPADPDDPQFALPSLICLENTHNRCGGAVLPLDYLAEVRRFADERGVAVHLDGARVVNAAIAAGVEVAEITAHVDSVQFCLSKGLGAPVGSMVAGSAEFVGKVRRLRKMLGGGMRQVGLLAAAALVALDTRERLAEDHANARRLAEGLALIPGVEMDPDTVKTNIVIFKVTDERFTWRTFLASVHQQGLAVTEFGHGRIRAVVHNGVSAEDVTAAVGIVARVLKEGPTAG</sequence>
<keyword evidence="4" id="KW-0456">Lyase</keyword>
<evidence type="ECO:0000256" key="5">
    <source>
        <dbReference type="PIRSR" id="PIRSR017617-1"/>
    </source>
</evidence>
<dbReference type="InterPro" id="IPR023603">
    <property type="entry name" value="Low_specificity_L-TA-like"/>
</dbReference>
<dbReference type="GO" id="GO:0008732">
    <property type="term" value="F:L-allo-threonine aldolase activity"/>
    <property type="evidence" value="ECO:0007669"/>
    <property type="project" value="TreeGrafter"/>
</dbReference>
<reference evidence="9" key="4">
    <citation type="submission" date="2016-08" db="EMBL/GenBank/DDBJ databases">
        <title>Sequencing, assembly and comparative genomics of S. aureofaciens ATCC 10762.</title>
        <authorList>
            <person name="Gradnigo J.S."/>
            <person name="Johnson N."/>
            <person name="Somerville G.A."/>
        </authorList>
    </citation>
    <scope>NUCLEOTIDE SEQUENCE [LARGE SCALE GENOMIC DNA]</scope>
    <source>
        <strain evidence="9">ATCC 10762 / DSM 40127 / CCM 3239 / JCM 4008 / LMG 5968 / NBRC 12843 / NCIMB 8234 / A-377</strain>
    </source>
</reference>
<dbReference type="GO" id="GO:0006567">
    <property type="term" value="P:L-threonine catabolic process"/>
    <property type="evidence" value="ECO:0007669"/>
    <property type="project" value="TreeGrafter"/>
</dbReference>
<keyword evidence="9" id="KW-1185">Reference proteome</keyword>
<reference evidence="7" key="5">
    <citation type="submission" date="2020-09" db="EMBL/GenBank/DDBJ databases">
        <authorList>
            <person name="Sun Q."/>
            <person name="Ohkuma M."/>
        </authorList>
    </citation>
    <scope>NUCLEOTIDE SEQUENCE</scope>
    <source>
        <strain evidence="7">JCM 4434</strain>
    </source>
</reference>
<dbReference type="InterPro" id="IPR015424">
    <property type="entry name" value="PyrdxlP-dep_Trfase"/>
</dbReference>
<keyword evidence="3" id="KW-0663">Pyridoxal phosphate</keyword>